<evidence type="ECO:0000256" key="10">
    <source>
        <dbReference type="ARBA" id="ARBA00023224"/>
    </source>
</evidence>
<dbReference type="OrthoDB" id="8876749at2759"/>
<evidence type="ECO:0000256" key="4">
    <source>
        <dbReference type="ARBA" id="ARBA00022606"/>
    </source>
</evidence>
<protein>
    <recommendedName>
        <fullName evidence="12">Taste receptor type 2</fullName>
    </recommendedName>
</protein>
<evidence type="ECO:0000256" key="9">
    <source>
        <dbReference type="ARBA" id="ARBA00023170"/>
    </source>
</evidence>
<keyword evidence="3 12" id="KW-0919">Taste</keyword>
<evidence type="ECO:0000313" key="15">
    <source>
        <dbReference type="Proteomes" id="UP000770717"/>
    </source>
</evidence>
<dbReference type="GO" id="GO:0033038">
    <property type="term" value="F:bitter taste receptor activity"/>
    <property type="evidence" value="ECO:0007669"/>
    <property type="project" value="InterPro"/>
</dbReference>
<name>A0A8J6B3A4_ELECQ</name>
<dbReference type="GO" id="GO:0004930">
    <property type="term" value="F:G protein-coupled receptor activity"/>
    <property type="evidence" value="ECO:0007669"/>
    <property type="project" value="UniProtKB-KW"/>
</dbReference>
<keyword evidence="9 12" id="KW-0675">Receptor</keyword>
<dbReference type="Pfam" id="PF05296">
    <property type="entry name" value="TAS2R"/>
    <property type="match status" value="1"/>
</dbReference>
<evidence type="ECO:0000256" key="5">
    <source>
        <dbReference type="ARBA" id="ARBA00022692"/>
    </source>
</evidence>
<comment type="similarity">
    <text evidence="2 11">Belongs to the G-protein coupled receptor T2R family.</text>
</comment>
<gene>
    <name evidence="14" type="ORF">GDO78_020081</name>
</gene>
<feature type="transmembrane region" description="Helical" evidence="13">
    <location>
        <begin position="60"/>
        <end position="80"/>
    </location>
</feature>
<dbReference type="PANTHER" id="PTHR11394:SF160">
    <property type="entry name" value="TASTE RECEPTOR TYPE 2"/>
    <property type="match status" value="1"/>
</dbReference>
<comment type="subcellular location">
    <subcellularLocation>
        <location evidence="1 12">Membrane</location>
        <topology evidence="1 12">Multi-pass membrane protein</topology>
    </subcellularLocation>
</comment>
<keyword evidence="8 12" id="KW-0472">Membrane</keyword>
<evidence type="ECO:0000256" key="13">
    <source>
        <dbReference type="SAM" id="Phobius"/>
    </source>
</evidence>
<evidence type="ECO:0000256" key="1">
    <source>
        <dbReference type="ARBA" id="ARBA00004141"/>
    </source>
</evidence>
<evidence type="ECO:0000256" key="12">
    <source>
        <dbReference type="RuleBase" id="RU004424"/>
    </source>
</evidence>
<reference evidence="14" key="1">
    <citation type="thesis" date="2020" institute="ProQuest LLC" country="789 East Eisenhower Parkway, Ann Arbor, MI, USA">
        <title>Comparative Genomics and Chromosome Evolution.</title>
        <authorList>
            <person name="Mudd A.B."/>
        </authorList>
    </citation>
    <scope>NUCLEOTIDE SEQUENCE</scope>
    <source>
        <strain evidence="14">HN-11 Male</strain>
        <tissue evidence="14">Kidney and liver</tissue>
    </source>
</reference>
<evidence type="ECO:0000256" key="7">
    <source>
        <dbReference type="ARBA" id="ARBA00023040"/>
    </source>
</evidence>
<keyword evidence="6 13" id="KW-1133">Transmembrane helix</keyword>
<feature type="transmembrane region" description="Helical" evidence="13">
    <location>
        <begin position="192"/>
        <end position="215"/>
    </location>
</feature>
<evidence type="ECO:0000256" key="11">
    <source>
        <dbReference type="RuleBase" id="RU004423"/>
    </source>
</evidence>
<evidence type="ECO:0000313" key="14">
    <source>
        <dbReference type="EMBL" id="KAG9460701.1"/>
    </source>
</evidence>
<dbReference type="GO" id="GO:0016020">
    <property type="term" value="C:membrane"/>
    <property type="evidence" value="ECO:0007669"/>
    <property type="project" value="UniProtKB-SubCell"/>
</dbReference>
<keyword evidence="15" id="KW-1185">Reference proteome</keyword>
<feature type="transmembrane region" description="Helical" evidence="13">
    <location>
        <begin position="12"/>
        <end position="39"/>
    </location>
</feature>
<keyword evidence="10 12" id="KW-0807">Transducer</keyword>
<evidence type="ECO:0000256" key="3">
    <source>
        <dbReference type="ARBA" id="ARBA00022480"/>
    </source>
</evidence>
<dbReference type="AlphaFoldDB" id="A0A8J6B3A4"/>
<keyword evidence="7 12" id="KW-0297">G-protein coupled receptor</keyword>
<feature type="transmembrane region" description="Helical" evidence="13">
    <location>
        <begin position="136"/>
        <end position="159"/>
    </location>
</feature>
<evidence type="ECO:0000256" key="8">
    <source>
        <dbReference type="ARBA" id="ARBA00023136"/>
    </source>
</evidence>
<feature type="transmembrane region" description="Helical" evidence="13">
    <location>
        <begin position="92"/>
        <end position="115"/>
    </location>
</feature>
<comment type="caution">
    <text evidence="14">The sequence shown here is derived from an EMBL/GenBank/DDBJ whole genome shotgun (WGS) entry which is preliminary data.</text>
</comment>
<keyword evidence="4 12" id="KW-0716">Sensory transduction</keyword>
<sequence length="325" mass="37446">MAGSTEGYTGVLYLGLLAPALTVLLAGLMIHSFIIGVNVTDWWKGRPVTPVDHIVTSLGISRMCAQCASILYISLFQFFLSSLDFYRTLAAVMIYFLFIHANLWLTSLLSVVLCLKISNFHSRLFLYLRGMILHRTVYFIAASVLLASSNSLMTLLFAITELNINLIYNITMGNTATGCTFFRYTYKAIIDLFFPLLFYCISSVLLFTSLYHHITKMKMSSNLSINLEIYYSVMKFLSFTFTYNTLYFTVLFISSLYYYVYCVSPDWLYIVLEFLPVLHSSYLIYRTPKLRSQMSKVIQNVINVLVQRKYTETRENIEVVTLSWK</sequence>
<dbReference type="PANTHER" id="PTHR11394">
    <property type="entry name" value="TASTE RECEPTOR TYPE 2"/>
    <property type="match status" value="1"/>
</dbReference>
<dbReference type="SUPFAM" id="SSF81321">
    <property type="entry name" value="Family A G protein-coupled receptor-like"/>
    <property type="match status" value="1"/>
</dbReference>
<evidence type="ECO:0000256" key="2">
    <source>
        <dbReference type="ARBA" id="ARBA00007376"/>
    </source>
</evidence>
<proteinExistence type="inferred from homology"/>
<evidence type="ECO:0000256" key="6">
    <source>
        <dbReference type="ARBA" id="ARBA00022989"/>
    </source>
</evidence>
<organism evidence="14 15">
    <name type="scientific">Eleutherodactylus coqui</name>
    <name type="common">Puerto Rican coqui</name>
    <dbReference type="NCBI Taxonomy" id="57060"/>
    <lineage>
        <taxon>Eukaryota</taxon>
        <taxon>Metazoa</taxon>
        <taxon>Chordata</taxon>
        <taxon>Craniata</taxon>
        <taxon>Vertebrata</taxon>
        <taxon>Euteleostomi</taxon>
        <taxon>Amphibia</taxon>
        <taxon>Batrachia</taxon>
        <taxon>Anura</taxon>
        <taxon>Neobatrachia</taxon>
        <taxon>Hyloidea</taxon>
        <taxon>Eleutherodactylidae</taxon>
        <taxon>Eleutherodactylinae</taxon>
        <taxon>Eleutherodactylus</taxon>
        <taxon>Eleutherodactylus</taxon>
    </lineage>
</organism>
<feature type="transmembrane region" description="Helical" evidence="13">
    <location>
        <begin position="236"/>
        <end position="261"/>
    </location>
</feature>
<dbReference type="InterPro" id="IPR007960">
    <property type="entry name" value="TAS2R"/>
</dbReference>
<accession>A0A8J6B3A4</accession>
<keyword evidence="5 12" id="KW-0812">Transmembrane</keyword>
<feature type="non-terminal residue" evidence="14">
    <location>
        <position position="325"/>
    </location>
</feature>
<dbReference type="EMBL" id="WNTK01045880">
    <property type="protein sequence ID" value="KAG9460701.1"/>
    <property type="molecule type" value="Genomic_DNA"/>
</dbReference>
<dbReference type="Proteomes" id="UP000770717">
    <property type="component" value="Unassembled WGS sequence"/>
</dbReference>